<comment type="caution">
    <text evidence="3">The sequence shown here is derived from an EMBL/GenBank/DDBJ whole genome shotgun (WGS) entry which is preliminary data.</text>
</comment>
<gene>
    <name evidence="3" type="primary">rpiA</name>
    <name evidence="3" type="ORF">GCM10011379_27120</name>
</gene>
<dbReference type="PANTHER" id="PTHR11934">
    <property type="entry name" value="RIBOSE-5-PHOSPHATE ISOMERASE"/>
    <property type="match status" value="1"/>
</dbReference>
<dbReference type="PANTHER" id="PTHR11934:SF0">
    <property type="entry name" value="RIBOSE-5-PHOSPHATE ISOMERASE"/>
    <property type="match status" value="1"/>
</dbReference>
<dbReference type="AlphaFoldDB" id="A0A917J1H6"/>
<dbReference type="GO" id="GO:0005829">
    <property type="term" value="C:cytosol"/>
    <property type="evidence" value="ECO:0007669"/>
    <property type="project" value="TreeGrafter"/>
</dbReference>
<accession>A0A917J1H6</accession>
<dbReference type="Gene3D" id="3.40.50.1360">
    <property type="match status" value="1"/>
</dbReference>
<dbReference type="CDD" id="cd01398">
    <property type="entry name" value="RPI_A"/>
    <property type="match status" value="1"/>
</dbReference>
<dbReference type="GO" id="GO:0006014">
    <property type="term" value="P:D-ribose metabolic process"/>
    <property type="evidence" value="ECO:0007669"/>
    <property type="project" value="TreeGrafter"/>
</dbReference>
<dbReference type="EMBL" id="BMIB01000003">
    <property type="protein sequence ID" value="GGH69619.1"/>
    <property type="molecule type" value="Genomic_DNA"/>
</dbReference>
<keyword evidence="1 3" id="KW-0413">Isomerase</keyword>
<dbReference type="Pfam" id="PF06026">
    <property type="entry name" value="Rib_5-P_isom_A"/>
    <property type="match status" value="1"/>
</dbReference>
<dbReference type="EC" id="5.3.1.6" evidence="2"/>
<dbReference type="InterPro" id="IPR037171">
    <property type="entry name" value="NagB/RpiA_transferase-like"/>
</dbReference>
<dbReference type="GO" id="GO:0004751">
    <property type="term" value="F:ribose-5-phosphate isomerase activity"/>
    <property type="evidence" value="ECO:0007669"/>
    <property type="project" value="UniProtKB-UniRule"/>
</dbReference>
<protein>
    <recommendedName>
        <fullName evidence="2">Ribose 5-phosphate isomerase A</fullName>
        <ecNumber evidence="2">5.3.1.6</ecNumber>
    </recommendedName>
</protein>
<dbReference type="NCBIfam" id="TIGR00021">
    <property type="entry name" value="rpiA"/>
    <property type="match status" value="1"/>
</dbReference>
<dbReference type="SUPFAM" id="SSF75445">
    <property type="entry name" value="D-ribose-5-phosphate isomerase (RpiA), lid domain"/>
    <property type="match status" value="1"/>
</dbReference>
<dbReference type="GO" id="GO:0009052">
    <property type="term" value="P:pentose-phosphate shunt, non-oxidative branch"/>
    <property type="evidence" value="ECO:0007669"/>
    <property type="project" value="InterPro"/>
</dbReference>
<reference evidence="3" key="1">
    <citation type="journal article" date="2014" name="Int. J. Syst. Evol. Microbiol.">
        <title>Complete genome sequence of Corynebacterium casei LMG S-19264T (=DSM 44701T), isolated from a smear-ripened cheese.</title>
        <authorList>
            <consortium name="US DOE Joint Genome Institute (JGI-PGF)"/>
            <person name="Walter F."/>
            <person name="Albersmeier A."/>
            <person name="Kalinowski J."/>
            <person name="Ruckert C."/>
        </authorList>
    </citation>
    <scope>NUCLEOTIDE SEQUENCE</scope>
    <source>
        <strain evidence="3">CGMCC 1.15290</strain>
    </source>
</reference>
<sequence>MFYLWGISVLPMKDLKKVAAVAAVEWLEKGMTVGLGAGKTIAYLIEIIEEQQELAHSLTFLSASSVTTDLLLQKQLTMGNAREYERVDVYFDSCDQLDHQLNAWKSGGGIHTDEKMLAAMADDFILLADAGKLMPVLTPDYPLVLEVIPEAARKVMAVIQKQFPGAAVGFREELQQPVTTHRNNYLVEVRFNTLPYLQELNLLKMLPGVLEHSLFYRMASKAIVAGYSGTDILFAPRS</sequence>
<evidence type="ECO:0000313" key="3">
    <source>
        <dbReference type="EMBL" id="GGH69619.1"/>
    </source>
</evidence>
<evidence type="ECO:0000256" key="1">
    <source>
        <dbReference type="ARBA" id="ARBA00023235"/>
    </source>
</evidence>
<name>A0A917J1H6_9BACT</name>
<evidence type="ECO:0000256" key="2">
    <source>
        <dbReference type="NCBIfam" id="TIGR00021"/>
    </source>
</evidence>
<keyword evidence="4" id="KW-1185">Reference proteome</keyword>
<dbReference type="Proteomes" id="UP000627292">
    <property type="component" value="Unassembled WGS sequence"/>
</dbReference>
<dbReference type="SUPFAM" id="SSF100950">
    <property type="entry name" value="NagB/RpiA/CoA transferase-like"/>
    <property type="match status" value="1"/>
</dbReference>
<organism evidence="3 4">
    <name type="scientific">Filimonas zeae</name>
    <dbReference type="NCBI Taxonomy" id="1737353"/>
    <lineage>
        <taxon>Bacteria</taxon>
        <taxon>Pseudomonadati</taxon>
        <taxon>Bacteroidota</taxon>
        <taxon>Chitinophagia</taxon>
        <taxon>Chitinophagales</taxon>
        <taxon>Chitinophagaceae</taxon>
        <taxon>Filimonas</taxon>
    </lineage>
</organism>
<dbReference type="InterPro" id="IPR004788">
    <property type="entry name" value="Ribose5P_isomerase_type_A"/>
</dbReference>
<evidence type="ECO:0000313" key="4">
    <source>
        <dbReference type="Proteomes" id="UP000627292"/>
    </source>
</evidence>
<dbReference type="Gene3D" id="3.30.70.260">
    <property type="match status" value="1"/>
</dbReference>
<proteinExistence type="predicted"/>
<reference evidence="3" key="2">
    <citation type="submission" date="2020-09" db="EMBL/GenBank/DDBJ databases">
        <authorList>
            <person name="Sun Q."/>
            <person name="Zhou Y."/>
        </authorList>
    </citation>
    <scope>NUCLEOTIDE SEQUENCE</scope>
    <source>
        <strain evidence="3">CGMCC 1.15290</strain>
    </source>
</reference>